<sequence>MTATPLTHHDILALVAPFSRSGRQVDLPACDRIQRRVVFKPRDRAADAPGLAGLSELLALEKVSQSSYRLTRTLVLSSGLRARLTASGAEPAQLLQQVDAVPAGQHFALGEGFAIARHYALQSEAQAPVLSSAVVQVGDLSLTMTVSPVRSVSADVLLSAPPGQVLDIPQDLLAVLGWAWSPLSATREGWSGKFRLRGTPDQRTRRAEAALDRVATHLAQTLAAPPAEFHDAHWLARWRVVWRRAIPLLTPICILITVLAMPRLAIDDIPGLWTVVYQLPTVLIAISFMTQDLPRFEIPPWPRRASARSWWRQREPDKGPKPG</sequence>
<protein>
    <submittedName>
        <fullName evidence="1">Uncharacterized protein</fullName>
    </submittedName>
</protein>
<dbReference type="Proteomes" id="UP000190750">
    <property type="component" value="Unassembled WGS sequence"/>
</dbReference>
<dbReference type="RefSeq" id="WP_078364129.1">
    <property type="nucleotide sequence ID" value="NZ_MTJN01000002.1"/>
</dbReference>
<dbReference type="AlphaFoldDB" id="A0A1T1AQG6"/>
<name>A0A1T1AQG6_RHOFE</name>
<keyword evidence="2" id="KW-1185">Reference proteome</keyword>
<comment type="caution">
    <text evidence="1">The sequence shown here is derived from an EMBL/GenBank/DDBJ whole genome shotgun (WGS) entry which is preliminary data.</text>
</comment>
<organism evidence="1 2">
    <name type="scientific">Rhodoferax fermentans</name>
    <dbReference type="NCBI Taxonomy" id="28066"/>
    <lineage>
        <taxon>Bacteria</taxon>
        <taxon>Pseudomonadati</taxon>
        <taxon>Pseudomonadota</taxon>
        <taxon>Betaproteobacteria</taxon>
        <taxon>Burkholderiales</taxon>
        <taxon>Comamonadaceae</taxon>
        <taxon>Rhodoferax</taxon>
    </lineage>
</organism>
<proteinExistence type="predicted"/>
<dbReference type="STRING" id="28066.RF819_06015"/>
<accession>A0A1T1AQG6</accession>
<dbReference type="EMBL" id="MTJN01000002">
    <property type="protein sequence ID" value="OOV06340.1"/>
    <property type="molecule type" value="Genomic_DNA"/>
</dbReference>
<dbReference type="OrthoDB" id="9154001at2"/>
<reference evidence="1 2" key="1">
    <citation type="submission" date="2017-01" db="EMBL/GenBank/DDBJ databases">
        <title>Genome sequencing of Rhodoferax fermentans JCM 7819.</title>
        <authorList>
            <person name="Kim Y.J."/>
            <person name="Farh M.E.-A."/>
            <person name="Yang D.-C."/>
        </authorList>
    </citation>
    <scope>NUCLEOTIDE SEQUENCE [LARGE SCALE GENOMIC DNA]</scope>
    <source>
        <strain evidence="1 2">JCM 7819</strain>
    </source>
</reference>
<evidence type="ECO:0000313" key="1">
    <source>
        <dbReference type="EMBL" id="OOV06340.1"/>
    </source>
</evidence>
<gene>
    <name evidence="1" type="ORF">RF819_06015</name>
</gene>
<evidence type="ECO:0000313" key="2">
    <source>
        <dbReference type="Proteomes" id="UP000190750"/>
    </source>
</evidence>